<evidence type="ECO:0008006" key="3">
    <source>
        <dbReference type="Google" id="ProtNLM"/>
    </source>
</evidence>
<dbReference type="PROSITE" id="PS51257">
    <property type="entry name" value="PROKAR_LIPOPROTEIN"/>
    <property type="match status" value="1"/>
</dbReference>
<evidence type="ECO:0000313" key="1">
    <source>
        <dbReference type="EMBL" id="PVZ68921.1"/>
    </source>
</evidence>
<proteinExistence type="predicted"/>
<dbReference type="Proteomes" id="UP000244906">
    <property type="component" value="Unassembled WGS sequence"/>
</dbReference>
<reference evidence="1 2" key="1">
    <citation type="submission" date="2018-04" db="EMBL/GenBank/DDBJ databases">
        <title>Thalassorhabdus spongiae gen. nov., sp. nov., isolated from a marine sponge in South-West Iceland.</title>
        <authorList>
            <person name="Knobloch S."/>
            <person name="Daussin A."/>
            <person name="Johannsson R."/>
            <person name="Marteinsson V.T."/>
        </authorList>
    </citation>
    <scope>NUCLEOTIDE SEQUENCE [LARGE SCALE GENOMIC DNA]</scope>
    <source>
        <strain evidence="1 2">Hp12</strain>
    </source>
</reference>
<dbReference type="RefSeq" id="WP_116687306.1">
    <property type="nucleotide sequence ID" value="NZ_CAWNYD010000004.1"/>
</dbReference>
<evidence type="ECO:0000313" key="2">
    <source>
        <dbReference type="Proteomes" id="UP000244906"/>
    </source>
</evidence>
<name>A0A2V1H000_9GAMM</name>
<dbReference type="EMBL" id="QDDL01000004">
    <property type="protein sequence ID" value="PVZ68921.1"/>
    <property type="molecule type" value="Genomic_DNA"/>
</dbReference>
<protein>
    <recommendedName>
        <fullName evidence="3">Tle cognate immunity protein 4 C-terminal domain-containing protein</fullName>
    </recommendedName>
</protein>
<comment type="caution">
    <text evidence="1">The sequence shown here is derived from an EMBL/GenBank/DDBJ whole genome shotgun (WGS) entry which is preliminary data.</text>
</comment>
<sequence length="340" mass="39358">MKKTFLGLITIFFISIGCTAKGINKMEFKHLFQSTCISRYQMDLPSDSYYTVARYKDSLVKVVISDPSLKKAKKIGFYDGIERKKDWANRIEKKRSERFNEPKYFNKLFSDDLSILSYFIRFHPGKPGDGYIFKTFGLKNFLNMAVEIDAKTVEFDYSDQRYREKYAEHLERYKQRANQMAYQPWPHNQLGICLNNQLLLNTEKALDDEYFQITYTNGKETKFTFEFIAFPKQHWQSLDKKMGYSAGLVSLFASEHLTVGGRAGRLFVSPGRYDDSILEYKWVASDAKAGSTRLPYMRISGSVNVADFPELVAVGITNEDLLVILLRSMRVRENGMLGTQ</sequence>
<gene>
    <name evidence="1" type="ORF">DC094_11765</name>
</gene>
<accession>A0A2V1H000</accession>
<dbReference type="AlphaFoldDB" id="A0A2V1H000"/>
<keyword evidence="2" id="KW-1185">Reference proteome</keyword>
<organism evidence="1 2">
    <name type="scientific">Pelagibaculum spongiae</name>
    <dbReference type="NCBI Taxonomy" id="2080658"/>
    <lineage>
        <taxon>Bacteria</taxon>
        <taxon>Pseudomonadati</taxon>
        <taxon>Pseudomonadota</taxon>
        <taxon>Gammaproteobacteria</taxon>
        <taxon>Oceanospirillales</taxon>
        <taxon>Pelagibaculum</taxon>
    </lineage>
</organism>